<dbReference type="CTD" id="20322726"/>
<accession>A0A074ZD76</accession>
<reference evidence="1 2" key="1">
    <citation type="submission" date="2013-11" db="EMBL/GenBank/DDBJ databases">
        <title>Opisthorchis viverrini - life in the bile duct.</title>
        <authorList>
            <person name="Young N.D."/>
            <person name="Nagarajan N."/>
            <person name="Lin S.J."/>
            <person name="Korhonen P.K."/>
            <person name="Jex A.R."/>
            <person name="Hall R.S."/>
            <person name="Safavi-Hemami H."/>
            <person name="Kaewkong W."/>
            <person name="Bertrand D."/>
            <person name="Gao S."/>
            <person name="Seet Q."/>
            <person name="Wongkham S."/>
            <person name="Teh B.T."/>
            <person name="Wongkham C."/>
            <person name="Intapan P.M."/>
            <person name="Maleewong W."/>
            <person name="Yang X."/>
            <person name="Hu M."/>
            <person name="Wang Z."/>
            <person name="Hofmann A."/>
            <person name="Sternberg P.W."/>
            <person name="Tan P."/>
            <person name="Wang J."/>
            <person name="Gasser R.B."/>
        </authorList>
    </citation>
    <scope>NUCLEOTIDE SEQUENCE [LARGE SCALE GENOMIC DNA]</scope>
</reference>
<sequence>MEEKVWWGSSARALITKWDEKKGIILHSRHRCPANHVEPGEFLTKQPNHYITLFRRLLLIAQILEKLIHTRLLKWTETFEPLFQRVMFFLGAIQQRYHGLPKTHKPDVPVKLTVDGIGSSPHELPRFLSGILKPLNGRQLRGVLVPVVKPNRE</sequence>
<proteinExistence type="predicted"/>
<protein>
    <submittedName>
        <fullName evidence="1">Uncharacterized protein</fullName>
    </submittedName>
</protein>
<organism evidence="1 2">
    <name type="scientific">Opisthorchis viverrini</name>
    <name type="common">Southeast Asian liver fluke</name>
    <dbReference type="NCBI Taxonomy" id="6198"/>
    <lineage>
        <taxon>Eukaryota</taxon>
        <taxon>Metazoa</taxon>
        <taxon>Spiralia</taxon>
        <taxon>Lophotrochozoa</taxon>
        <taxon>Platyhelminthes</taxon>
        <taxon>Trematoda</taxon>
        <taxon>Digenea</taxon>
        <taxon>Opisthorchiida</taxon>
        <taxon>Opisthorchiata</taxon>
        <taxon>Opisthorchiidae</taxon>
        <taxon>Opisthorchis</taxon>
    </lineage>
</organism>
<evidence type="ECO:0000313" key="2">
    <source>
        <dbReference type="Proteomes" id="UP000054324"/>
    </source>
</evidence>
<dbReference type="Proteomes" id="UP000054324">
    <property type="component" value="Unassembled WGS sequence"/>
</dbReference>
<keyword evidence="2" id="KW-1185">Reference proteome</keyword>
<name>A0A074ZD76_OPIVI</name>
<dbReference type="GeneID" id="20322726"/>
<evidence type="ECO:0000313" key="1">
    <source>
        <dbReference type="EMBL" id="KER23607.1"/>
    </source>
</evidence>
<dbReference type="RefSeq" id="XP_009172648.1">
    <property type="nucleotide sequence ID" value="XM_009174384.1"/>
</dbReference>
<dbReference type="AlphaFoldDB" id="A0A074ZD76"/>
<dbReference type="EMBL" id="KL596843">
    <property type="protein sequence ID" value="KER23607.1"/>
    <property type="molecule type" value="Genomic_DNA"/>
</dbReference>
<dbReference type="KEGG" id="ovi:T265_08547"/>
<gene>
    <name evidence="1" type="ORF">T265_08547</name>
</gene>